<dbReference type="SUPFAM" id="SSF56801">
    <property type="entry name" value="Acetyl-CoA synthetase-like"/>
    <property type="match status" value="1"/>
</dbReference>
<dbReference type="AlphaFoldDB" id="A0A6G3UCZ2"/>
<keyword evidence="1" id="KW-0436">Ligase</keyword>
<reference evidence="1" key="1">
    <citation type="submission" date="2020-01" db="EMBL/GenBank/DDBJ databases">
        <title>Insect and environment-associated Actinomycetes.</title>
        <authorList>
            <person name="Currrie C."/>
            <person name="Chevrette M."/>
            <person name="Carlson C."/>
            <person name="Stubbendieck R."/>
            <person name="Wendt-Pienkowski E."/>
        </authorList>
    </citation>
    <scope>NUCLEOTIDE SEQUENCE</scope>
    <source>
        <strain evidence="1">SID7958</strain>
    </source>
</reference>
<feature type="non-terminal residue" evidence="1">
    <location>
        <position position="73"/>
    </location>
</feature>
<protein>
    <submittedName>
        <fullName evidence="1">Long-chain fatty acid--CoA ligase</fullName>
        <ecNumber evidence="1">6.2.1.3</ecNumber>
    </submittedName>
</protein>
<accession>A0A6G3UCZ2</accession>
<name>A0A6G3UCZ2_9ACTN</name>
<comment type="caution">
    <text evidence="1">The sequence shown here is derived from an EMBL/GenBank/DDBJ whole genome shotgun (WGS) entry which is preliminary data.</text>
</comment>
<dbReference type="GO" id="GO:0004467">
    <property type="term" value="F:long-chain fatty acid-CoA ligase activity"/>
    <property type="evidence" value="ECO:0007669"/>
    <property type="project" value="UniProtKB-EC"/>
</dbReference>
<sequence>MTDLFERRPAEEPGLRFYAPGVPWPLPVPRETLPDLLDGAARRYGGRTALVAPGHRIGFRVLRRAAARLAPAL</sequence>
<dbReference type="EMBL" id="JAAGMU010001771">
    <property type="protein sequence ID" value="NEC84234.1"/>
    <property type="molecule type" value="Genomic_DNA"/>
</dbReference>
<evidence type="ECO:0000313" key="1">
    <source>
        <dbReference type="EMBL" id="NEC84234.1"/>
    </source>
</evidence>
<proteinExistence type="predicted"/>
<gene>
    <name evidence="1" type="ORF">G3I38_34630</name>
</gene>
<dbReference type="EC" id="6.2.1.3" evidence="1"/>
<dbReference type="RefSeq" id="WP_203592826.1">
    <property type="nucleotide sequence ID" value="NZ_JAAGMU010001771.1"/>
</dbReference>
<organism evidence="1">
    <name type="scientific">Streptomyces sp. SID7958</name>
    <dbReference type="NCBI Taxonomy" id="2706093"/>
    <lineage>
        <taxon>Bacteria</taxon>
        <taxon>Bacillati</taxon>
        <taxon>Actinomycetota</taxon>
        <taxon>Actinomycetes</taxon>
        <taxon>Kitasatosporales</taxon>
        <taxon>Streptomycetaceae</taxon>
        <taxon>Streptomyces</taxon>
    </lineage>
</organism>
<dbReference type="Gene3D" id="3.40.50.980">
    <property type="match status" value="1"/>
</dbReference>